<dbReference type="RefSeq" id="XP_037218395.1">
    <property type="nucleotide sequence ID" value="XM_037365153.1"/>
</dbReference>
<name>A0A8H6SIL3_9AGAR</name>
<protein>
    <submittedName>
        <fullName evidence="2">RNA-directed DNA polymerase from transposon X-element</fullName>
    </submittedName>
</protein>
<dbReference type="AlphaFoldDB" id="A0A8H6SIL3"/>
<dbReference type="GeneID" id="59347669"/>
<keyword evidence="3" id="KW-1185">Reference proteome</keyword>
<dbReference type="EMBL" id="JACAZF010000007">
    <property type="protein sequence ID" value="KAF7299007.1"/>
    <property type="molecule type" value="Genomic_DNA"/>
</dbReference>
<accession>A0A8H6SIL3</accession>
<dbReference type="GO" id="GO:0003964">
    <property type="term" value="F:RNA-directed DNA polymerase activity"/>
    <property type="evidence" value="ECO:0007669"/>
    <property type="project" value="UniProtKB-KW"/>
</dbReference>
<gene>
    <name evidence="2" type="ORF">MIND_00849000</name>
</gene>
<keyword evidence="2" id="KW-0808">Transferase</keyword>
<keyword evidence="2" id="KW-0695">RNA-directed DNA polymerase</keyword>
<evidence type="ECO:0000256" key="1">
    <source>
        <dbReference type="SAM" id="MobiDB-lite"/>
    </source>
</evidence>
<evidence type="ECO:0000313" key="2">
    <source>
        <dbReference type="EMBL" id="KAF7299007.1"/>
    </source>
</evidence>
<proteinExistence type="predicted"/>
<organism evidence="2 3">
    <name type="scientific">Mycena indigotica</name>
    <dbReference type="NCBI Taxonomy" id="2126181"/>
    <lineage>
        <taxon>Eukaryota</taxon>
        <taxon>Fungi</taxon>
        <taxon>Dikarya</taxon>
        <taxon>Basidiomycota</taxon>
        <taxon>Agaricomycotina</taxon>
        <taxon>Agaricomycetes</taxon>
        <taxon>Agaricomycetidae</taxon>
        <taxon>Agaricales</taxon>
        <taxon>Marasmiineae</taxon>
        <taxon>Mycenaceae</taxon>
        <taxon>Mycena</taxon>
    </lineage>
</organism>
<keyword evidence="2" id="KW-0548">Nucleotidyltransferase</keyword>
<evidence type="ECO:0000313" key="3">
    <source>
        <dbReference type="Proteomes" id="UP000636479"/>
    </source>
</evidence>
<feature type="compositionally biased region" description="Polar residues" evidence="1">
    <location>
        <begin position="1"/>
        <end position="26"/>
    </location>
</feature>
<comment type="caution">
    <text evidence="2">The sequence shown here is derived from an EMBL/GenBank/DDBJ whole genome shotgun (WGS) entry which is preliminary data.</text>
</comment>
<dbReference type="Proteomes" id="UP000636479">
    <property type="component" value="Unassembled WGS sequence"/>
</dbReference>
<reference evidence="2" key="1">
    <citation type="submission" date="2020-05" db="EMBL/GenBank/DDBJ databases">
        <title>Mycena genomes resolve the evolution of fungal bioluminescence.</title>
        <authorList>
            <person name="Tsai I.J."/>
        </authorList>
    </citation>
    <scope>NUCLEOTIDE SEQUENCE</scope>
    <source>
        <strain evidence="2">171206Taipei</strain>
    </source>
</reference>
<feature type="region of interest" description="Disordered" evidence="1">
    <location>
        <begin position="1"/>
        <end position="36"/>
    </location>
</feature>
<sequence length="163" mass="17643">MANARGTNLSRSGTPSATNPGPSQAQKKPATRANSPKEYVYMNKKQLYECGQEKGAWETATAHDACEGLHQKGAFITDYEEGVTPSVQQIAMTVLRMGADLQSRDVNMAWCCRAVARLLDEVARDAAEAIDRKMNRVLEILEEAEGGVAGGDAAKWGRRGGKE</sequence>